<feature type="non-terminal residue" evidence="3">
    <location>
        <position position="267"/>
    </location>
</feature>
<proteinExistence type="inferred from homology"/>
<protein>
    <submittedName>
        <fullName evidence="3">Cytochrome P450</fullName>
    </submittedName>
</protein>
<evidence type="ECO:0000313" key="3">
    <source>
        <dbReference type="EMBL" id="MFD0854178.1"/>
    </source>
</evidence>
<keyword evidence="2" id="KW-0408">Iron</keyword>
<dbReference type="Proteomes" id="UP001597083">
    <property type="component" value="Unassembled WGS sequence"/>
</dbReference>
<dbReference type="Pfam" id="PF00067">
    <property type="entry name" value="p450"/>
    <property type="match status" value="1"/>
</dbReference>
<dbReference type="PANTHER" id="PTHR46696">
    <property type="entry name" value="P450, PUTATIVE (EUROFUNG)-RELATED"/>
    <property type="match status" value="1"/>
</dbReference>
<name>A0ABW3CKC7_9ACTN</name>
<keyword evidence="2" id="KW-0349">Heme</keyword>
<organism evidence="3 4">
    <name type="scientific">Actinomadura adrarensis</name>
    <dbReference type="NCBI Taxonomy" id="1819600"/>
    <lineage>
        <taxon>Bacteria</taxon>
        <taxon>Bacillati</taxon>
        <taxon>Actinomycetota</taxon>
        <taxon>Actinomycetes</taxon>
        <taxon>Streptosporangiales</taxon>
        <taxon>Thermomonosporaceae</taxon>
        <taxon>Actinomadura</taxon>
    </lineage>
</organism>
<reference evidence="4" key="1">
    <citation type="journal article" date="2019" name="Int. J. Syst. Evol. Microbiol.">
        <title>The Global Catalogue of Microorganisms (GCM) 10K type strain sequencing project: providing services to taxonomists for standard genome sequencing and annotation.</title>
        <authorList>
            <consortium name="The Broad Institute Genomics Platform"/>
            <consortium name="The Broad Institute Genome Sequencing Center for Infectious Disease"/>
            <person name="Wu L."/>
            <person name="Ma J."/>
        </authorList>
    </citation>
    <scope>NUCLEOTIDE SEQUENCE [LARGE SCALE GENOMIC DNA]</scope>
    <source>
        <strain evidence="4">JCM 31696</strain>
    </source>
</reference>
<comment type="caution">
    <text evidence="3">The sequence shown here is derived from an EMBL/GenBank/DDBJ whole genome shotgun (WGS) entry which is preliminary data.</text>
</comment>
<comment type="similarity">
    <text evidence="1 2">Belongs to the cytochrome P450 family.</text>
</comment>
<dbReference type="InterPro" id="IPR017972">
    <property type="entry name" value="Cyt_P450_CS"/>
</dbReference>
<accession>A0ABW3CKC7</accession>
<evidence type="ECO:0000256" key="1">
    <source>
        <dbReference type="ARBA" id="ARBA00010617"/>
    </source>
</evidence>
<gene>
    <name evidence="3" type="ORF">ACFQ07_18215</name>
</gene>
<keyword evidence="2" id="KW-0479">Metal-binding</keyword>
<dbReference type="EMBL" id="JBHTIR010002748">
    <property type="protein sequence ID" value="MFD0854178.1"/>
    <property type="molecule type" value="Genomic_DNA"/>
</dbReference>
<dbReference type="PRINTS" id="PR00359">
    <property type="entry name" value="BP450"/>
</dbReference>
<dbReference type="SUPFAM" id="SSF48264">
    <property type="entry name" value="Cytochrome P450"/>
    <property type="match status" value="1"/>
</dbReference>
<evidence type="ECO:0000256" key="2">
    <source>
        <dbReference type="RuleBase" id="RU000461"/>
    </source>
</evidence>
<dbReference type="PROSITE" id="PS00086">
    <property type="entry name" value="CYTOCHROME_P450"/>
    <property type="match status" value="1"/>
</dbReference>
<dbReference type="InterPro" id="IPR001128">
    <property type="entry name" value="Cyt_P450"/>
</dbReference>
<keyword evidence="2" id="KW-0503">Monooxygenase</keyword>
<keyword evidence="4" id="KW-1185">Reference proteome</keyword>
<evidence type="ECO:0000313" key="4">
    <source>
        <dbReference type="Proteomes" id="UP001597083"/>
    </source>
</evidence>
<dbReference type="Gene3D" id="1.10.630.10">
    <property type="entry name" value="Cytochrome P450"/>
    <property type="match status" value="1"/>
</dbReference>
<dbReference type="PANTHER" id="PTHR46696:SF6">
    <property type="entry name" value="P450, PUTATIVE (EUROFUNG)-RELATED"/>
    <property type="match status" value="1"/>
</dbReference>
<sequence>MAGRGEADLVRDFCGPLMAFAITRIFGMEDVDPAEFDRWNRQYVHGGQVDDPEAVLEAHEHLVALAEALVEDRRAHPRDPSRDLATALIQARTPDGEPLDPQKIVGAVRQPFLIVWLATSHSLGNMLQRLMVDRDLQDTLREQPELIDASVDEFLRLDMPQLGFGRTPARDVDFAGVHMRVDEPVALVFPAANRDPEVFEAPDEFRIGRSPNPHLAFGAGVHSCPGKGIGRNLIRIALESIINGTAGMEPCGEIDPETWPFRAPRTL</sequence>
<dbReference type="InterPro" id="IPR036396">
    <property type="entry name" value="Cyt_P450_sf"/>
</dbReference>
<dbReference type="InterPro" id="IPR002397">
    <property type="entry name" value="Cyt_P450_B"/>
</dbReference>
<keyword evidence="2" id="KW-0560">Oxidoreductase</keyword>